<proteinExistence type="predicted"/>
<dbReference type="EMBL" id="UYRT01095707">
    <property type="protein sequence ID" value="VDN40400.1"/>
    <property type="molecule type" value="Genomic_DNA"/>
</dbReference>
<evidence type="ECO:0000313" key="4">
    <source>
        <dbReference type="WBParaSite" id="GPUH_0002271701-mRNA-1"/>
    </source>
</evidence>
<dbReference type="Proteomes" id="UP000271098">
    <property type="component" value="Unassembled WGS sequence"/>
</dbReference>
<protein>
    <submittedName>
        <fullName evidence="2 4">Uncharacterized protein</fullName>
    </submittedName>
</protein>
<dbReference type="AlphaFoldDB" id="A0A183ENZ9"/>
<organism evidence="4">
    <name type="scientific">Gongylonema pulchrum</name>
    <dbReference type="NCBI Taxonomy" id="637853"/>
    <lineage>
        <taxon>Eukaryota</taxon>
        <taxon>Metazoa</taxon>
        <taxon>Ecdysozoa</taxon>
        <taxon>Nematoda</taxon>
        <taxon>Chromadorea</taxon>
        <taxon>Rhabditida</taxon>
        <taxon>Spirurina</taxon>
        <taxon>Spiruromorpha</taxon>
        <taxon>Spiruroidea</taxon>
        <taxon>Gongylonematidae</taxon>
        <taxon>Gongylonema</taxon>
    </lineage>
</organism>
<feature type="region of interest" description="Disordered" evidence="1">
    <location>
        <begin position="1"/>
        <end position="82"/>
    </location>
</feature>
<gene>
    <name evidence="2" type="ORF">GPUH_LOCUS22690</name>
</gene>
<evidence type="ECO:0000313" key="3">
    <source>
        <dbReference type="Proteomes" id="UP000271098"/>
    </source>
</evidence>
<accession>A0A183ENZ9</accession>
<dbReference type="WBParaSite" id="GPUH_0002271701-mRNA-1">
    <property type="protein sequence ID" value="GPUH_0002271701-mRNA-1"/>
    <property type="gene ID" value="GPUH_0002271701"/>
</dbReference>
<reference evidence="2 3" key="2">
    <citation type="submission" date="2018-11" db="EMBL/GenBank/DDBJ databases">
        <authorList>
            <consortium name="Pathogen Informatics"/>
        </authorList>
    </citation>
    <scope>NUCLEOTIDE SEQUENCE [LARGE SCALE GENOMIC DNA]</scope>
</reference>
<name>A0A183ENZ9_9BILA</name>
<evidence type="ECO:0000256" key="1">
    <source>
        <dbReference type="SAM" id="MobiDB-lite"/>
    </source>
</evidence>
<evidence type="ECO:0000313" key="2">
    <source>
        <dbReference type="EMBL" id="VDN40400.1"/>
    </source>
</evidence>
<sequence>MIISSTAQSTKAAATVAETRNSEAADKAKSITGGENGNFTETGFFESEEATDEQKVEDAGVLSGSENEENELNARKRKKHCHHRRAQRLLKCLLKHQESDQRIQAKLTRPEEIVT</sequence>
<reference evidence="4" key="1">
    <citation type="submission" date="2016-06" db="UniProtKB">
        <authorList>
            <consortium name="WormBaseParasite"/>
        </authorList>
    </citation>
    <scope>IDENTIFICATION</scope>
</reference>
<feature type="compositionally biased region" description="Low complexity" evidence="1">
    <location>
        <begin position="1"/>
        <end position="17"/>
    </location>
</feature>
<keyword evidence="3" id="KW-1185">Reference proteome</keyword>
<feature type="compositionally biased region" description="Basic and acidic residues" evidence="1">
    <location>
        <begin position="20"/>
        <end position="29"/>
    </location>
</feature>